<dbReference type="RefSeq" id="WP_111629547.1">
    <property type="nucleotide sequence ID" value="NZ_QLMC01000004.1"/>
</dbReference>
<evidence type="ECO:0000256" key="3">
    <source>
        <dbReference type="ARBA" id="ARBA00023163"/>
    </source>
</evidence>
<dbReference type="EMBL" id="QLMC01000004">
    <property type="protein sequence ID" value="RAJ95756.1"/>
    <property type="molecule type" value="Genomic_DNA"/>
</dbReference>
<dbReference type="InterPro" id="IPR018060">
    <property type="entry name" value="HTH_AraC"/>
</dbReference>
<dbReference type="GO" id="GO:0003700">
    <property type="term" value="F:DNA-binding transcription factor activity"/>
    <property type="evidence" value="ECO:0007669"/>
    <property type="project" value="InterPro"/>
</dbReference>
<dbReference type="SMART" id="SM00342">
    <property type="entry name" value="HTH_ARAC"/>
    <property type="match status" value="1"/>
</dbReference>
<accession>A0A327WVP0</accession>
<dbReference type="InterPro" id="IPR050204">
    <property type="entry name" value="AraC_XylS_family_regulators"/>
</dbReference>
<dbReference type="Pfam" id="PF12833">
    <property type="entry name" value="HTH_18"/>
    <property type="match status" value="1"/>
</dbReference>
<dbReference type="AlphaFoldDB" id="A0A327WVP0"/>
<keyword evidence="2 5" id="KW-0238">DNA-binding</keyword>
<dbReference type="Proteomes" id="UP000248790">
    <property type="component" value="Unassembled WGS sequence"/>
</dbReference>
<organism evidence="5 6">
    <name type="scientific">Larkinella arboricola</name>
    <dbReference type="NCBI Taxonomy" id="643671"/>
    <lineage>
        <taxon>Bacteria</taxon>
        <taxon>Pseudomonadati</taxon>
        <taxon>Bacteroidota</taxon>
        <taxon>Cytophagia</taxon>
        <taxon>Cytophagales</taxon>
        <taxon>Spirosomataceae</taxon>
        <taxon>Larkinella</taxon>
    </lineage>
</organism>
<evidence type="ECO:0000256" key="2">
    <source>
        <dbReference type="ARBA" id="ARBA00023125"/>
    </source>
</evidence>
<dbReference type="InterPro" id="IPR009057">
    <property type="entry name" value="Homeodomain-like_sf"/>
</dbReference>
<evidence type="ECO:0000313" key="5">
    <source>
        <dbReference type="EMBL" id="RAJ95756.1"/>
    </source>
</evidence>
<reference evidence="5 6" key="1">
    <citation type="submission" date="2018-06" db="EMBL/GenBank/DDBJ databases">
        <title>Genomic Encyclopedia of Archaeal and Bacterial Type Strains, Phase II (KMG-II): from individual species to whole genera.</title>
        <authorList>
            <person name="Goeker M."/>
        </authorList>
    </citation>
    <scope>NUCLEOTIDE SEQUENCE [LARGE SCALE GENOMIC DNA]</scope>
    <source>
        <strain evidence="5 6">DSM 21851</strain>
    </source>
</reference>
<sequence>MRYQQQKPSPALAPYVASFWMGEVDVSPEQIFHYRDIARSRVELLFLYEGTFDAPVTGVAGQGLHGPSSCPKPYRSSARTLGLFGVQFYPHALPELFSIPAIDLANESVDLADFPGRQQAALAEQIGLAGSFAERVRIMTLFLERRLQNAIPQNPAITSAIYQIRQTRGLINIRDLAQETAYSQRQFERLFKQQAGFSPKAYARIIRFESVIARYCQSAKSLTELAHECGYFDQAHFNHDFKTFTGYNPSQFFSYLANPFSANG</sequence>
<name>A0A327WVP0_LARAB</name>
<evidence type="ECO:0000313" key="6">
    <source>
        <dbReference type="Proteomes" id="UP000248790"/>
    </source>
</evidence>
<comment type="caution">
    <text evidence="5">The sequence shown here is derived from an EMBL/GenBank/DDBJ whole genome shotgun (WGS) entry which is preliminary data.</text>
</comment>
<feature type="domain" description="HTH araC/xylS-type" evidence="4">
    <location>
        <begin position="155"/>
        <end position="255"/>
    </location>
</feature>
<dbReference type="Pfam" id="PF20240">
    <property type="entry name" value="DUF6597"/>
    <property type="match status" value="1"/>
</dbReference>
<dbReference type="PANTHER" id="PTHR46796:SF13">
    <property type="entry name" value="HTH-TYPE TRANSCRIPTIONAL ACTIVATOR RHAS"/>
    <property type="match status" value="1"/>
</dbReference>
<dbReference type="GO" id="GO:0043565">
    <property type="term" value="F:sequence-specific DNA binding"/>
    <property type="evidence" value="ECO:0007669"/>
    <property type="project" value="InterPro"/>
</dbReference>
<gene>
    <name evidence="5" type="ORF">LX87_03504</name>
</gene>
<dbReference type="PANTHER" id="PTHR46796">
    <property type="entry name" value="HTH-TYPE TRANSCRIPTIONAL ACTIVATOR RHAS-RELATED"/>
    <property type="match status" value="1"/>
</dbReference>
<dbReference type="InterPro" id="IPR046532">
    <property type="entry name" value="DUF6597"/>
</dbReference>
<protein>
    <submittedName>
        <fullName evidence="5">AraC-like DNA-binding protein</fullName>
    </submittedName>
</protein>
<evidence type="ECO:0000256" key="1">
    <source>
        <dbReference type="ARBA" id="ARBA00023015"/>
    </source>
</evidence>
<evidence type="ECO:0000259" key="4">
    <source>
        <dbReference type="PROSITE" id="PS01124"/>
    </source>
</evidence>
<dbReference type="PROSITE" id="PS01124">
    <property type="entry name" value="HTH_ARAC_FAMILY_2"/>
    <property type="match status" value="1"/>
</dbReference>
<dbReference type="SUPFAM" id="SSF46689">
    <property type="entry name" value="Homeodomain-like"/>
    <property type="match status" value="2"/>
</dbReference>
<keyword evidence="6" id="KW-1185">Reference proteome</keyword>
<dbReference type="Gene3D" id="1.10.10.60">
    <property type="entry name" value="Homeodomain-like"/>
    <property type="match status" value="1"/>
</dbReference>
<keyword evidence="1" id="KW-0805">Transcription regulation</keyword>
<proteinExistence type="predicted"/>
<dbReference type="OrthoDB" id="635259at2"/>
<keyword evidence="3" id="KW-0804">Transcription</keyword>